<evidence type="ECO:0000256" key="5">
    <source>
        <dbReference type="SAM" id="MobiDB-lite"/>
    </source>
</evidence>
<dbReference type="GO" id="GO:0051537">
    <property type="term" value="F:2 iron, 2 sulfur cluster binding"/>
    <property type="evidence" value="ECO:0007669"/>
    <property type="project" value="UniProtKB-KW"/>
</dbReference>
<dbReference type="GO" id="GO:0016705">
    <property type="term" value="F:oxidoreductase activity, acting on paired donors, with incorporation or reduction of molecular oxygen"/>
    <property type="evidence" value="ECO:0007669"/>
    <property type="project" value="UniProtKB-ARBA"/>
</dbReference>
<dbReference type="GO" id="GO:0046872">
    <property type="term" value="F:metal ion binding"/>
    <property type="evidence" value="ECO:0007669"/>
    <property type="project" value="UniProtKB-KW"/>
</dbReference>
<feature type="region of interest" description="Disordered" evidence="5">
    <location>
        <begin position="1"/>
        <end position="20"/>
    </location>
</feature>
<dbReference type="CDD" id="cd03467">
    <property type="entry name" value="Rieske"/>
    <property type="match status" value="1"/>
</dbReference>
<dbReference type="PROSITE" id="PS51296">
    <property type="entry name" value="RIESKE"/>
    <property type="match status" value="1"/>
</dbReference>
<feature type="domain" description="Rieske" evidence="6">
    <location>
        <begin position="470"/>
        <end position="529"/>
    </location>
</feature>
<dbReference type="PANTHER" id="PTHR15032">
    <property type="entry name" value="N-ACYL-PHOSPHATIDYLETHANOLAMINE-HYDROLYZING PHOSPHOLIPASE D"/>
    <property type="match status" value="1"/>
</dbReference>
<dbReference type="SUPFAM" id="SSF56281">
    <property type="entry name" value="Metallo-hydrolase/oxidoreductase"/>
    <property type="match status" value="1"/>
</dbReference>
<keyword evidence="8" id="KW-1185">Reference proteome</keyword>
<dbReference type="InterPro" id="IPR017941">
    <property type="entry name" value="Rieske_2Fe-2S"/>
</dbReference>
<sequence length="547" mass="62979">MNHDHSTGSESQHPNTNRRREATELGQTNRAGGATVHYLGHAGFIVHNSRCRILIDPWFFPAFLKSWFPYPDNRFLLPEVLGQKFDYIYLSHTHEDHFDAVFLEQLPRDIRVIAAKYRSRSLSRRMRRLGFRDIIELDHKQAVPLDAGITATMYMDTSHKEDSGILLDIDGFRFLDLNDCNTQMSELPSDIDLLAAQYSGAMWYPNCYDYPPREMAKRVATVRRDLMDTLIQKVNLTQAKAYLPSAGPACFLDPELDCHNDRDSTIFPIWEQVAGDFAVSCGRTDVIRLAPGDRIELGSSLKVVPTANRKLEEDIPAYRERRKSEWDSYYTKPDPPVSATEIESYFIKLQRKNRNFLADYRKNIRVISDSDFWDVQLGRLAEDFEIESEEPYDPEYTVLVPTRVLHSILDGETGWEEALLSMRLGLHRDPDVFDLTLMGLLRYGNHPVQTMQMLRERQNTENIVRDGLKIQRYCPHAGEDLSFAKIENGRIECPRHHWIWDAETGECLEKASIPLRVKVLNDSDDAAHAIDHIPAEPDEAINEKLGE</sequence>
<dbReference type="GO" id="GO:0004497">
    <property type="term" value="F:monooxygenase activity"/>
    <property type="evidence" value="ECO:0007669"/>
    <property type="project" value="UniProtKB-ARBA"/>
</dbReference>
<dbReference type="Gene3D" id="3.60.15.10">
    <property type="entry name" value="Ribonuclease Z/Hydroxyacylglutathione hydrolase-like"/>
    <property type="match status" value="1"/>
</dbReference>
<keyword evidence="4" id="KW-0411">Iron-sulfur</keyword>
<evidence type="ECO:0000256" key="4">
    <source>
        <dbReference type="ARBA" id="ARBA00023014"/>
    </source>
</evidence>
<dbReference type="GO" id="GO:0005737">
    <property type="term" value="C:cytoplasm"/>
    <property type="evidence" value="ECO:0007669"/>
    <property type="project" value="TreeGrafter"/>
</dbReference>
<dbReference type="AlphaFoldDB" id="K6WRB3"/>
<gene>
    <name evidence="7" type="ORF">GORHZ_050_00160</name>
</gene>
<evidence type="ECO:0000313" key="8">
    <source>
        <dbReference type="Proteomes" id="UP000008363"/>
    </source>
</evidence>
<keyword evidence="2" id="KW-0479">Metal-binding</keyword>
<dbReference type="Gene3D" id="2.102.10.10">
    <property type="entry name" value="Rieske [2Fe-2S] iron-sulphur domain"/>
    <property type="match status" value="1"/>
</dbReference>
<keyword evidence="3" id="KW-0408">Iron</keyword>
<dbReference type="Pfam" id="PF00355">
    <property type="entry name" value="Rieske"/>
    <property type="match status" value="1"/>
</dbReference>
<evidence type="ECO:0000256" key="2">
    <source>
        <dbReference type="ARBA" id="ARBA00022723"/>
    </source>
</evidence>
<keyword evidence="1" id="KW-0001">2Fe-2S</keyword>
<dbReference type="EMBL" id="BAHC01000050">
    <property type="protein sequence ID" value="GAB89099.1"/>
    <property type="molecule type" value="Genomic_DNA"/>
</dbReference>
<dbReference type="eggNOG" id="COG2146">
    <property type="taxonomic scope" value="Bacteria"/>
</dbReference>
<reference evidence="7 8" key="1">
    <citation type="submission" date="2012-08" db="EMBL/GenBank/DDBJ databases">
        <title>Whole genome shotgun sequence of Gordonia rhizosphera NBRC 16068.</title>
        <authorList>
            <person name="Takarada H."/>
            <person name="Isaki S."/>
            <person name="Hosoyama A."/>
            <person name="Tsuchikane K."/>
            <person name="Katsumata H."/>
            <person name="Baba S."/>
            <person name="Ohji S."/>
            <person name="Yamazaki S."/>
            <person name="Fujita N."/>
        </authorList>
    </citation>
    <scope>NUCLEOTIDE SEQUENCE [LARGE SCALE GENOMIC DNA]</scope>
    <source>
        <strain evidence="7 8">NBRC 16068</strain>
    </source>
</reference>
<accession>K6WRB3</accession>
<dbReference type="Proteomes" id="UP000008363">
    <property type="component" value="Unassembled WGS sequence"/>
</dbReference>
<dbReference type="InterPro" id="IPR036922">
    <property type="entry name" value="Rieske_2Fe-2S_sf"/>
</dbReference>
<proteinExistence type="predicted"/>
<dbReference type="GO" id="GO:0006054">
    <property type="term" value="P:N-acetylneuraminate metabolic process"/>
    <property type="evidence" value="ECO:0007669"/>
    <property type="project" value="UniProtKB-UniPathway"/>
</dbReference>
<evidence type="ECO:0000313" key="7">
    <source>
        <dbReference type="EMBL" id="GAB89099.1"/>
    </source>
</evidence>
<organism evidence="7 8">
    <name type="scientific">Gordonia rhizosphera NBRC 16068</name>
    <dbReference type="NCBI Taxonomy" id="1108045"/>
    <lineage>
        <taxon>Bacteria</taxon>
        <taxon>Bacillati</taxon>
        <taxon>Actinomycetota</taxon>
        <taxon>Actinomycetes</taxon>
        <taxon>Mycobacteriales</taxon>
        <taxon>Gordoniaceae</taxon>
        <taxon>Gordonia</taxon>
    </lineage>
</organism>
<dbReference type="PANTHER" id="PTHR15032:SF4">
    <property type="entry name" value="N-ACYL-PHOSPHATIDYLETHANOLAMINE-HYDROLYZING PHOSPHOLIPASE D"/>
    <property type="match status" value="1"/>
</dbReference>
<dbReference type="InterPro" id="IPR036866">
    <property type="entry name" value="RibonucZ/Hydroxyglut_hydro"/>
</dbReference>
<evidence type="ECO:0000256" key="1">
    <source>
        <dbReference type="ARBA" id="ARBA00022714"/>
    </source>
</evidence>
<protein>
    <recommendedName>
        <fullName evidence="6">Rieske domain-containing protein</fullName>
    </recommendedName>
</protein>
<dbReference type="STRING" id="1108045.GORHZ_050_00160"/>
<dbReference type="OrthoDB" id="6988582at2"/>
<evidence type="ECO:0000256" key="3">
    <source>
        <dbReference type="ARBA" id="ARBA00023004"/>
    </source>
</evidence>
<dbReference type="SUPFAM" id="SSF50022">
    <property type="entry name" value="ISP domain"/>
    <property type="match status" value="1"/>
</dbReference>
<dbReference type="UniPathway" id="UPA00628"/>
<dbReference type="Pfam" id="PF13483">
    <property type="entry name" value="Lactamase_B_3"/>
    <property type="match status" value="1"/>
</dbReference>
<dbReference type="eggNOG" id="COG2220">
    <property type="taxonomic scope" value="Bacteria"/>
</dbReference>
<evidence type="ECO:0000259" key="6">
    <source>
        <dbReference type="PROSITE" id="PS51296"/>
    </source>
</evidence>
<comment type="caution">
    <text evidence="7">The sequence shown here is derived from an EMBL/GenBank/DDBJ whole genome shotgun (WGS) entry which is preliminary data.</text>
</comment>
<name>K6WRB3_9ACTN</name>